<sequence>MANQDLSKTNTTIGNQSFLSRVSSTLRHSSRINIIIQLLDDTEQITLQLKSNATGQAVLDAACQELNIVEREFFGLRYQDNNRFRFWLDLTKPVNKQLKGLFLFWLDLTKPVNKQLKAVLGDYDPSRHPIGYVSEYKLIIKQTERLEEKIADYHQQLRGMNNVVAEREFVNLATSIETYGFDPYVVKDGKQSQDLVVGATCRGILVFSKNQLLKNIPWKYLSKIDYTGKELKIYPTKDFIEYENGGAPLSILDTTTSTMNSNTSISNIRSNSPTKKAQFKFICPSSTFAKHLWRHLLSQQAFFTADEARLVKPKFSRPRIPLFSRGSTFRCPTQKVLHEIEHSALPPREDQPIAFTRYPLPKQLSRSDISAPTSRTGTLKSVRSTKVSPNPKIVEEPISQSSESESTSAQNPLKHSESSDTLTTLTSPVLIAAGTSTPIGSKAPDFAFTPPKGSNSPLNTTLESQISSTTSIQTTSDEDLSSYRSSNNHNQYQPTITTKGMEEKKPIEKILHDNYEEEFPPLPTLATAAQPLTTTIEQQTNGHASNNGGNAVKKRASRAANKPIKEDTVVKKIIRTVLTIFMFLIIFSSFAIIVFEANDGKSVKWTQDIYPISSFRQIVYDPSKDAVQQIFRRFY</sequence>
<dbReference type="Proteomes" id="UP000887580">
    <property type="component" value="Unplaced"/>
</dbReference>
<protein>
    <submittedName>
        <fullName evidence="2">FERM domain-containing protein</fullName>
    </submittedName>
</protein>
<accession>A0AC35GXY8</accession>
<evidence type="ECO:0000313" key="1">
    <source>
        <dbReference type="Proteomes" id="UP000887580"/>
    </source>
</evidence>
<reference evidence="2" key="1">
    <citation type="submission" date="2022-11" db="UniProtKB">
        <authorList>
            <consortium name="WormBaseParasite"/>
        </authorList>
    </citation>
    <scope>IDENTIFICATION</scope>
</reference>
<evidence type="ECO:0000313" key="2">
    <source>
        <dbReference type="WBParaSite" id="PS1159_v2.g9895.t1"/>
    </source>
</evidence>
<dbReference type="WBParaSite" id="PS1159_v2.g9895.t1">
    <property type="protein sequence ID" value="PS1159_v2.g9895.t1"/>
    <property type="gene ID" value="PS1159_v2.g9895"/>
</dbReference>
<name>A0AC35GXY8_9BILA</name>
<organism evidence="1 2">
    <name type="scientific">Panagrolaimus sp. PS1159</name>
    <dbReference type="NCBI Taxonomy" id="55785"/>
    <lineage>
        <taxon>Eukaryota</taxon>
        <taxon>Metazoa</taxon>
        <taxon>Ecdysozoa</taxon>
        <taxon>Nematoda</taxon>
        <taxon>Chromadorea</taxon>
        <taxon>Rhabditida</taxon>
        <taxon>Tylenchina</taxon>
        <taxon>Panagrolaimomorpha</taxon>
        <taxon>Panagrolaimoidea</taxon>
        <taxon>Panagrolaimidae</taxon>
        <taxon>Panagrolaimus</taxon>
    </lineage>
</organism>
<proteinExistence type="predicted"/>